<proteinExistence type="predicted"/>
<name>E3CV18_9BACT</name>
<dbReference type="AlphaFoldDB" id="E3CV18"/>
<dbReference type="eggNOG" id="ENOG5032WDR">
    <property type="taxonomic scope" value="Bacteria"/>
</dbReference>
<sequence>MKESTGNRRTRKDEGGSRSLGRLLLALAVGVLSLSGVPGCLAGEKEPEGGKSFVGTVEGTAPEVRLLRGLVTALKPESLDLTLDGSPDESGRVRRLFFEARGVRQGGVRIDRLRVEALFVQLQEEKDAPSNPGGAPEPGNLGVKSAVQGYFEGRVTEKDLNDFLLGATLSSGNSQWKDLHLDLRPGGFTASARFSTGAVSALVEIRSRLEIQERDRLRMEDYQVSVNNADTDMALVKEALEKAQPLLDFRDFPFPVRLRHLDLDEQSLVLATQTPPSLFPGKTLTYRAR</sequence>
<dbReference type="PaxDb" id="584708-Apau_0747"/>
<dbReference type="OrthoDB" id="4452at2"/>
<dbReference type="EMBL" id="CM001022">
    <property type="protein sequence ID" value="EFQ23175.1"/>
    <property type="molecule type" value="Genomic_DNA"/>
</dbReference>
<dbReference type="Pfam" id="PF11209">
    <property type="entry name" value="LmeA"/>
    <property type="match status" value="1"/>
</dbReference>
<evidence type="ECO:0000313" key="2">
    <source>
        <dbReference type="Proteomes" id="UP000005096"/>
    </source>
</evidence>
<dbReference type="Proteomes" id="UP000005096">
    <property type="component" value="Chromosome"/>
</dbReference>
<dbReference type="RefSeq" id="WP_006300342.1">
    <property type="nucleotide sequence ID" value="NZ_CM001022.1"/>
</dbReference>
<dbReference type="HOGENOM" id="CLU_083811_0_0_0"/>
<accession>E3CV18</accession>
<reference evidence="1 2" key="1">
    <citation type="journal article" date="2010" name="Stand. Genomic Sci.">
        <title>Non-contiguous finished genome sequence of Aminomonas paucivorans type strain (GLU-3).</title>
        <authorList>
            <person name="Pitluck S."/>
            <person name="Yasawong M."/>
            <person name="Held B."/>
            <person name="Lapidus A."/>
            <person name="Nolan M."/>
            <person name="Copeland A."/>
            <person name="Lucas S."/>
            <person name="Del Rio T.G."/>
            <person name="Tice H."/>
            <person name="Cheng J.F."/>
            <person name="Chertkov O."/>
            <person name="Goodwin L."/>
            <person name="Tapia R."/>
            <person name="Han C."/>
            <person name="Liolios K."/>
            <person name="Ivanova N."/>
            <person name="Mavromatis K."/>
            <person name="Ovchinnikova G."/>
            <person name="Pati A."/>
            <person name="Chen A."/>
            <person name="Palaniappan K."/>
            <person name="Land M."/>
            <person name="Hauser L."/>
            <person name="Chang Y.J."/>
            <person name="Jeffries C.D."/>
            <person name="Pukall R."/>
            <person name="Spring S."/>
            <person name="Rohde M."/>
            <person name="Sikorski J."/>
            <person name="Goker M."/>
            <person name="Woyke T."/>
            <person name="Bristow J."/>
            <person name="Eisen J.A."/>
            <person name="Markowitz V."/>
            <person name="Hugenholtz P."/>
            <person name="Kyrpides N.C."/>
            <person name="Klenk H.P."/>
        </authorList>
    </citation>
    <scope>NUCLEOTIDE SEQUENCE [LARGE SCALE GENOMIC DNA]</scope>
    <source>
        <strain evidence="1 2">DSM 12260</strain>
    </source>
</reference>
<evidence type="ECO:0000313" key="1">
    <source>
        <dbReference type="EMBL" id="EFQ23175.1"/>
    </source>
</evidence>
<organism evidence="1 2">
    <name type="scientific">Aminomonas paucivorans DSM 12260</name>
    <dbReference type="NCBI Taxonomy" id="584708"/>
    <lineage>
        <taxon>Bacteria</taxon>
        <taxon>Thermotogati</taxon>
        <taxon>Synergistota</taxon>
        <taxon>Synergistia</taxon>
        <taxon>Synergistales</taxon>
        <taxon>Synergistaceae</taxon>
        <taxon>Aminomonas</taxon>
    </lineage>
</organism>
<dbReference type="InterPro" id="IPR021373">
    <property type="entry name" value="DUF2993"/>
</dbReference>
<gene>
    <name evidence="1" type="ORF">Apau_0747</name>
</gene>
<keyword evidence="2" id="KW-1185">Reference proteome</keyword>
<protein>
    <submittedName>
        <fullName evidence="1">Uncharacterized protein</fullName>
    </submittedName>
</protein>